<dbReference type="GO" id="GO:0004497">
    <property type="term" value="F:monooxygenase activity"/>
    <property type="evidence" value="ECO:0007669"/>
    <property type="project" value="UniProtKB-KW"/>
</dbReference>
<keyword evidence="15" id="KW-0472">Membrane</keyword>
<gene>
    <name evidence="17" type="ORF">RhiXN_09321</name>
</gene>
<evidence type="ECO:0000256" key="4">
    <source>
        <dbReference type="ARBA" id="ARBA00022729"/>
    </source>
</evidence>
<dbReference type="SMART" id="SM00236">
    <property type="entry name" value="fCBD"/>
    <property type="match status" value="1"/>
</dbReference>
<evidence type="ECO:0000256" key="5">
    <source>
        <dbReference type="ARBA" id="ARBA00023001"/>
    </source>
</evidence>
<dbReference type="Pfam" id="PF00734">
    <property type="entry name" value="CBM_1"/>
    <property type="match status" value="1"/>
</dbReference>
<keyword evidence="10 13" id="KW-0119">Carbohydrate metabolism</keyword>
<keyword evidence="7" id="KW-0186">Copper</keyword>
<evidence type="ECO:0000256" key="6">
    <source>
        <dbReference type="ARBA" id="ARBA00023002"/>
    </source>
</evidence>
<comment type="similarity">
    <text evidence="12">Belongs to the polysaccharide monooxygenase AA9 family.</text>
</comment>
<keyword evidence="6" id="KW-0560">Oxidoreductase</keyword>
<dbReference type="InterPro" id="IPR005103">
    <property type="entry name" value="AA9_LPMO"/>
</dbReference>
<evidence type="ECO:0000256" key="7">
    <source>
        <dbReference type="ARBA" id="ARBA00023008"/>
    </source>
</evidence>
<evidence type="ECO:0000313" key="17">
    <source>
        <dbReference type="EMBL" id="QRW20346.1"/>
    </source>
</evidence>
<keyword evidence="9 13" id="KW-1015">Disulfide bond</keyword>
<evidence type="ECO:0000256" key="3">
    <source>
        <dbReference type="ARBA" id="ARBA00022723"/>
    </source>
</evidence>
<dbReference type="PROSITE" id="PS00562">
    <property type="entry name" value="CBM1_1"/>
    <property type="match status" value="1"/>
</dbReference>
<keyword evidence="15" id="KW-0812">Transmembrane</keyword>
<dbReference type="GO" id="GO:0030248">
    <property type="term" value="F:cellulose binding"/>
    <property type="evidence" value="ECO:0007669"/>
    <property type="project" value="UniProtKB-UniRule"/>
</dbReference>
<dbReference type="Pfam" id="PF03443">
    <property type="entry name" value="AA9"/>
    <property type="match status" value="1"/>
</dbReference>
<evidence type="ECO:0000256" key="14">
    <source>
        <dbReference type="SAM" id="MobiDB-lite"/>
    </source>
</evidence>
<feature type="domain" description="CBM1" evidence="16">
    <location>
        <begin position="471"/>
        <end position="507"/>
    </location>
</feature>
<dbReference type="GeneID" id="67031600"/>
<evidence type="ECO:0000256" key="8">
    <source>
        <dbReference type="ARBA" id="ARBA00023033"/>
    </source>
</evidence>
<reference evidence="17" key="1">
    <citation type="submission" date="2020-05" db="EMBL/GenBank/DDBJ databases">
        <title>Evolutionary and genomic comparisons of hybrid uninucleate and nonhybrid Rhizoctonia fungi.</title>
        <authorList>
            <person name="Li C."/>
            <person name="Chen X."/>
        </authorList>
    </citation>
    <scope>NUCLEOTIDE SEQUENCE</scope>
    <source>
        <strain evidence="17">AG-1 IA</strain>
    </source>
</reference>
<dbReference type="PANTHER" id="PTHR33353">
    <property type="entry name" value="PUTATIVE (AFU_ORTHOLOGUE AFUA_1G12560)-RELATED"/>
    <property type="match status" value="1"/>
</dbReference>
<accession>A0A8H8NXV3</accession>
<evidence type="ECO:0000256" key="10">
    <source>
        <dbReference type="ARBA" id="ARBA00023277"/>
    </source>
</evidence>
<dbReference type="RefSeq" id="XP_043180583.1">
    <property type="nucleotide sequence ID" value="XM_043329137.1"/>
</dbReference>
<dbReference type="AlphaFoldDB" id="A0A8H8NXV3"/>
<dbReference type="GO" id="GO:0030245">
    <property type="term" value="P:cellulose catabolic process"/>
    <property type="evidence" value="ECO:0007669"/>
    <property type="project" value="UniProtKB-UniRule"/>
</dbReference>
<dbReference type="PANTHER" id="PTHR33353:SF17">
    <property type="entry name" value="ENDO-BETA-1,4-GLUCANASE D"/>
    <property type="match status" value="1"/>
</dbReference>
<feature type="region of interest" description="Disordered" evidence="14">
    <location>
        <begin position="436"/>
        <end position="472"/>
    </location>
</feature>
<dbReference type="GO" id="GO:0008810">
    <property type="term" value="F:cellulase activity"/>
    <property type="evidence" value="ECO:0007669"/>
    <property type="project" value="UniProtKB-UniRule"/>
</dbReference>
<dbReference type="GO" id="GO:0046872">
    <property type="term" value="F:metal ion binding"/>
    <property type="evidence" value="ECO:0007669"/>
    <property type="project" value="UniProtKB-KW"/>
</dbReference>
<evidence type="ECO:0000313" key="18">
    <source>
        <dbReference type="Proteomes" id="UP000650533"/>
    </source>
</evidence>
<organism evidence="17 18">
    <name type="scientific">Rhizoctonia solani</name>
    <dbReference type="NCBI Taxonomy" id="456999"/>
    <lineage>
        <taxon>Eukaryota</taxon>
        <taxon>Fungi</taxon>
        <taxon>Dikarya</taxon>
        <taxon>Basidiomycota</taxon>
        <taxon>Agaricomycotina</taxon>
        <taxon>Agaricomycetes</taxon>
        <taxon>Cantharellales</taxon>
        <taxon>Ceratobasidiaceae</taxon>
        <taxon>Rhizoctonia</taxon>
    </lineage>
</organism>
<dbReference type="Proteomes" id="UP000650533">
    <property type="component" value="Chromosome 5"/>
</dbReference>
<dbReference type="Gene3D" id="2.70.50.70">
    <property type="match status" value="1"/>
</dbReference>
<protein>
    <recommendedName>
        <fullName evidence="13">AA9 family lytic polysaccharide monooxygenase</fullName>
        <ecNumber evidence="13">1.14.99.56</ecNumber>
    </recommendedName>
    <alternativeName>
        <fullName evidence="13">Endo-beta-1,4-glucanase</fullName>
    </alternativeName>
    <alternativeName>
        <fullName evidence="13">Glycosyl hydrolase 61 family protein</fullName>
    </alternativeName>
</protein>
<dbReference type="InterPro" id="IPR035971">
    <property type="entry name" value="CBD_sf"/>
</dbReference>
<evidence type="ECO:0000256" key="9">
    <source>
        <dbReference type="ARBA" id="ARBA00023157"/>
    </source>
</evidence>
<comment type="catalytic activity">
    <reaction evidence="13">
        <text>[(1-&gt;4)-beta-D-glucosyl]n+m + reduced acceptor + O2 = 4-dehydro-beta-D-glucosyl-[(1-&gt;4)-beta-D-glucosyl]n-1 + [(1-&gt;4)-beta-D-glucosyl]m + acceptor + H2O.</text>
        <dbReference type="EC" id="1.14.99.56"/>
    </reaction>
</comment>
<dbReference type="KEGG" id="rsx:RhiXN_09321"/>
<keyword evidence="4" id="KW-0732">Signal</keyword>
<feature type="compositionally biased region" description="Low complexity" evidence="14">
    <location>
        <begin position="439"/>
        <end position="470"/>
    </location>
</feature>
<dbReference type="GO" id="GO:0005576">
    <property type="term" value="C:extracellular region"/>
    <property type="evidence" value="ECO:0007669"/>
    <property type="project" value="UniProtKB-SubCell"/>
</dbReference>
<evidence type="ECO:0000259" key="16">
    <source>
        <dbReference type="PROSITE" id="PS51164"/>
    </source>
</evidence>
<keyword evidence="5 13" id="KW-0136">Cellulose degradation</keyword>
<proteinExistence type="inferred from homology"/>
<dbReference type="SUPFAM" id="SSF57180">
    <property type="entry name" value="Cellulose-binding domain"/>
    <property type="match status" value="1"/>
</dbReference>
<keyword evidence="17" id="KW-0378">Hydrolase</keyword>
<dbReference type="InterPro" id="IPR000254">
    <property type="entry name" value="CBD"/>
</dbReference>
<comment type="domain">
    <text evidence="13">Has a modular structure: an endo-beta-1,4-glucanase catalytic module at the N-terminus, a linker rich in serines and threonines, and a C-terminal carbohydrate-binding module (CBM).</text>
</comment>
<dbReference type="EMBL" id="CP059662">
    <property type="protein sequence ID" value="QRW20346.1"/>
    <property type="molecule type" value="Genomic_DNA"/>
</dbReference>
<keyword evidence="8" id="KW-0503">Monooxygenase</keyword>
<sequence length="507" mass="54203">MPTRALPDILIYDTVSVTRVQSSIRSWALGHTPLMFDRVIFFGGFVGAKQFFSVIFLYLASSSLGHLYYSIPPTAARRVPVPSPEHRKNLAHLRKERGYTVPFATSIVRYKLLDYYSGNIPYYVSAARYNLFLSLLFIPPPAQPIIQRTVLSMTSSPSLRPLGGSECDSERDSNRLVSLLSTRSLPAYTPTMKPQVIATTLALFSAQAAAHTIFQELYVNGVSAGHLKGIRHPTFNGPITDVTSNDVICNGGVNPLVTPFDKTIINVPAGATITHEWHHSLKGSEPSNPDDPIGASHLGPVMVYLAKVPDATQESVTGLKWFKIAEDGLDANGVWGVNRLINNGGKASAVIPKCIPSGNYFLRAEIVALHGASTYPGAQFYMGCAQINVTGGGNASPATVSFPGTYSGTDPGITVNIYYPPLTNYVIPGPRPFTCDAGSSPTTPATPNPSTTSRPTSTTAAPTTSAPPTSGTVPKYGQCGGIGWTGATQCVAGSTCKVINEYYYQCT</sequence>
<evidence type="ECO:0000256" key="1">
    <source>
        <dbReference type="ARBA" id="ARBA00004613"/>
    </source>
</evidence>
<comment type="subcellular location">
    <subcellularLocation>
        <location evidence="1 13">Secreted</location>
    </subcellularLocation>
</comment>
<dbReference type="CDD" id="cd21175">
    <property type="entry name" value="LPMO_AA9"/>
    <property type="match status" value="1"/>
</dbReference>
<evidence type="ECO:0000256" key="12">
    <source>
        <dbReference type="ARBA" id="ARBA00044502"/>
    </source>
</evidence>
<name>A0A8H8NXV3_9AGAM</name>
<evidence type="ECO:0000256" key="11">
    <source>
        <dbReference type="ARBA" id="ARBA00023326"/>
    </source>
</evidence>
<dbReference type="EC" id="1.14.99.56" evidence="13"/>
<keyword evidence="3" id="KW-0479">Metal-binding</keyword>
<dbReference type="InterPro" id="IPR049892">
    <property type="entry name" value="AA9"/>
</dbReference>
<dbReference type="PROSITE" id="PS51164">
    <property type="entry name" value="CBM1_2"/>
    <property type="match status" value="1"/>
</dbReference>
<evidence type="ECO:0000256" key="2">
    <source>
        <dbReference type="ARBA" id="ARBA00022525"/>
    </source>
</evidence>
<evidence type="ECO:0000256" key="15">
    <source>
        <dbReference type="SAM" id="Phobius"/>
    </source>
</evidence>
<comment type="function">
    <text evidence="13">Lytic polysaccharide monooxygenase (LMPO) that depolymerizes crystalline and amorphous polysaccharides via the oxidation of scissile alpha- or beta-(1-4)-glycosidic bonds, yielding C1 and/or C4 oxidation products. Catalysis by LPMOs requires the reduction of the active-site copper from Cu(II) to Cu(I) by a reducing agent and H(2)O(2) or O(2) as a cosubstrate.</text>
</comment>
<feature type="transmembrane region" description="Helical" evidence="15">
    <location>
        <begin position="39"/>
        <end position="60"/>
    </location>
</feature>
<keyword evidence="2 13" id="KW-0964">Secreted</keyword>
<keyword evidence="15" id="KW-1133">Transmembrane helix</keyword>
<keyword evidence="11 13" id="KW-0624">Polysaccharide degradation</keyword>
<evidence type="ECO:0000256" key="13">
    <source>
        <dbReference type="RuleBase" id="RU368122"/>
    </source>
</evidence>